<comment type="caution">
    <text evidence="1">The sequence shown here is derived from an EMBL/GenBank/DDBJ whole genome shotgun (WGS) entry which is preliminary data.</text>
</comment>
<evidence type="ECO:0000313" key="1">
    <source>
        <dbReference type="EMBL" id="MDQ7246209.1"/>
    </source>
</evidence>
<organism evidence="1 2">
    <name type="scientific">Dongia sedimenti</name>
    <dbReference type="NCBI Taxonomy" id="3064282"/>
    <lineage>
        <taxon>Bacteria</taxon>
        <taxon>Pseudomonadati</taxon>
        <taxon>Pseudomonadota</taxon>
        <taxon>Alphaproteobacteria</taxon>
        <taxon>Rhodospirillales</taxon>
        <taxon>Dongiaceae</taxon>
        <taxon>Dongia</taxon>
    </lineage>
</organism>
<name>A0ABU0YES6_9PROT</name>
<evidence type="ECO:0008006" key="3">
    <source>
        <dbReference type="Google" id="ProtNLM"/>
    </source>
</evidence>
<dbReference type="RefSeq" id="WP_379953583.1">
    <property type="nucleotide sequence ID" value="NZ_JAUYVI010000001.1"/>
</dbReference>
<dbReference type="EMBL" id="JAUYVI010000001">
    <property type="protein sequence ID" value="MDQ7246209.1"/>
    <property type="molecule type" value="Genomic_DNA"/>
</dbReference>
<evidence type="ECO:0000313" key="2">
    <source>
        <dbReference type="Proteomes" id="UP001230156"/>
    </source>
</evidence>
<keyword evidence="2" id="KW-1185">Reference proteome</keyword>
<protein>
    <recommendedName>
        <fullName evidence="3">DUF4398 domain-containing protein</fullName>
    </recommendedName>
</protein>
<gene>
    <name evidence="1" type="ORF">Q8A70_00965</name>
</gene>
<dbReference type="Proteomes" id="UP001230156">
    <property type="component" value="Unassembled WGS sequence"/>
</dbReference>
<sequence>MDARQSWDECAALEAAKQAKTDKAVDLAADAAMAACQDEAEKFMEKAQLPPHSLSRDEAANATRELRDKIREGKVSLINELRGQ</sequence>
<reference evidence="2" key="1">
    <citation type="submission" date="2023-08" db="EMBL/GenBank/DDBJ databases">
        <title>Rhodospirillaceae gen. nov., a novel taxon isolated from the Yangtze River Yuezi River estuary sludge.</title>
        <authorList>
            <person name="Ruan L."/>
        </authorList>
    </citation>
    <scope>NUCLEOTIDE SEQUENCE [LARGE SCALE GENOMIC DNA]</scope>
    <source>
        <strain evidence="2">R-7</strain>
    </source>
</reference>
<accession>A0ABU0YES6</accession>
<proteinExistence type="predicted"/>